<accession>A0A0U1HWK4</accession>
<sequence length="332" mass="35677">MSRLNQGWVSVFFTVLLTLFHNQAFGQVSNCYPRTGNTYIDVNLNFSITSNTTNISPGTVLTTELSDFIGLTCTFTGNSPTLNALYFSNTLPESTKALLLNSGVEIVQGNGVSSSTTPVTITDPNVPNMNLGYWNPREGLSTEDINIGLMYRFTVRKGANALKPFDTGRVQLGYHRDYLGNNIGAPIYVHIKGELTLLCPSPVVNVTASNGGSVGFGTVSPTIMNAGDVVNKNFNLNFAVSQDCETGLNVSVRFEPGNNTILDNKYLDMGNGLQTLLSNANGDINYNESYPAGSLLPGKPLDLPYTATLSKIPGSNVISGPFSKTIRVVVSY</sequence>
<gene>
    <name evidence="1" type="ORF">ERS008555_03188</name>
</gene>
<dbReference type="OrthoDB" id="6455421at2"/>
<dbReference type="EMBL" id="CTKE01000017">
    <property type="protein sequence ID" value="CQI94439.1"/>
    <property type="molecule type" value="Genomic_DNA"/>
</dbReference>
<dbReference type="SUPFAM" id="SSF49401">
    <property type="entry name" value="Bacterial adhesins"/>
    <property type="match status" value="1"/>
</dbReference>
<protein>
    <recommendedName>
        <fullName evidence="3">Fimbrial protein</fullName>
    </recommendedName>
</protein>
<dbReference type="Proteomes" id="UP000042054">
    <property type="component" value="Unassembled WGS sequence"/>
</dbReference>
<name>A0A0U1HWK4_YERRO</name>
<evidence type="ECO:0008006" key="3">
    <source>
        <dbReference type="Google" id="ProtNLM"/>
    </source>
</evidence>
<proteinExistence type="predicted"/>
<dbReference type="AlphaFoldDB" id="A0A0U1HWK4"/>
<reference evidence="1 2" key="1">
    <citation type="submission" date="2015-03" db="EMBL/GenBank/DDBJ databases">
        <authorList>
            <person name="Murphy D."/>
        </authorList>
    </citation>
    <scope>NUCLEOTIDE SEQUENCE [LARGE SCALE GENOMIC DNA]</scope>
    <source>
        <strain evidence="1 2">68/02</strain>
    </source>
</reference>
<organism evidence="1 2">
    <name type="scientific">Yersinia rohdei</name>
    <dbReference type="NCBI Taxonomy" id="29485"/>
    <lineage>
        <taxon>Bacteria</taxon>
        <taxon>Pseudomonadati</taxon>
        <taxon>Pseudomonadota</taxon>
        <taxon>Gammaproteobacteria</taxon>
        <taxon>Enterobacterales</taxon>
        <taxon>Yersiniaceae</taxon>
        <taxon>Yersinia</taxon>
    </lineage>
</organism>
<dbReference type="RefSeq" id="WP_050535255.1">
    <property type="nucleotide sequence ID" value="NZ_CABIHQ010000010.1"/>
</dbReference>
<evidence type="ECO:0000313" key="1">
    <source>
        <dbReference type="EMBL" id="CQI94439.1"/>
    </source>
</evidence>
<evidence type="ECO:0000313" key="2">
    <source>
        <dbReference type="Proteomes" id="UP000042054"/>
    </source>
</evidence>
<dbReference type="InterPro" id="IPR008966">
    <property type="entry name" value="Adhesion_dom_sf"/>
</dbReference>